<sequence length="68" mass="7615">MPKNGLSKYRHIKAIGVAKRCLDVLFLSNCVSPEQEITGQMIFADRFIPVVPRHSQPCVESALKLIGY</sequence>
<evidence type="ECO:0000313" key="1">
    <source>
        <dbReference type="EMBL" id="GBH12189.1"/>
    </source>
</evidence>
<reference evidence="1 2" key="1">
    <citation type="submission" date="2018-04" db="EMBL/GenBank/DDBJ databases">
        <title>Draft genome sequence of Pseudomonas syringae pv. actinidiae biovar 1 strains isolated from kiwifruit in Kagawa prefecture.</title>
        <authorList>
            <person name="Tabuchi M."/>
            <person name="Saito M."/>
            <person name="Fujiwara S."/>
            <person name="Sasa N."/>
            <person name="Akimitsu K."/>
            <person name="Gomi K."/>
            <person name="Konishi-Sugita S."/>
            <person name="Hamano K."/>
            <person name="Kataoka I."/>
        </authorList>
    </citation>
    <scope>NUCLEOTIDE SEQUENCE [LARGE SCALE GENOMIC DNA]</scope>
    <source>
        <strain evidence="1 2">MAFF212206</strain>
    </source>
</reference>
<gene>
    <name evidence="1" type="ORF">KPSA1_05653</name>
</gene>
<name>A0A2V0QGQ6_PSESF</name>
<protein>
    <submittedName>
        <fullName evidence="1">Malic enzyme</fullName>
    </submittedName>
</protein>
<proteinExistence type="predicted"/>
<organism evidence="1 2">
    <name type="scientific">Pseudomonas syringae pv. actinidiae</name>
    <dbReference type="NCBI Taxonomy" id="103796"/>
    <lineage>
        <taxon>Bacteria</taxon>
        <taxon>Pseudomonadati</taxon>
        <taxon>Pseudomonadota</taxon>
        <taxon>Gammaproteobacteria</taxon>
        <taxon>Pseudomonadales</taxon>
        <taxon>Pseudomonadaceae</taxon>
        <taxon>Pseudomonas</taxon>
        <taxon>Pseudomonas syringae</taxon>
    </lineage>
</organism>
<accession>A0A2V0QGQ6</accession>
<evidence type="ECO:0000313" key="2">
    <source>
        <dbReference type="Proteomes" id="UP000247480"/>
    </source>
</evidence>
<dbReference type="Proteomes" id="UP000247480">
    <property type="component" value="Unassembled WGS sequence"/>
</dbReference>
<dbReference type="EMBL" id="BGJZ01000292">
    <property type="protein sequence ID" value="GBH12189.1"/>
    <property type="molecule type" value="Genomic_DNA"/>
</dbReference>
<dbReference type="AlphaFoldDB" id="A0A2V0QGQ6"/>
<comment type="caution">
    <text evidence="1">The sequence shown here is derived from an EMBL/GenBank/DDBJ whole genome shotgun (WGS) entry which is preliminary data.</text>
</comment>